<keyword evidence="2" id="KW-1185">Reference proteome</keyword>
<evidence type="ECO:0000313" key="2">
    <source>
        <dbReference type="Proteomes" id="UP000054270"/>
    </source>
</evidence>
<protein>
    <submittedName>
        <fullName evidence="1">Uncharacterized protein</fullName>
    </submittedName>
</protein>
<reference evidence="2" key="1">
    <citation type="submission" date="2014-04" db="EMBL/GenBank/DDBJ databases">
        <title>Evolutionary Origins and Diversification of the Mycorrhizal Mutualists.</title>
        <authorList>
            <consortium name="DOE Joint Genome Institute"/>
            <consortium name="Mycorrhizal Genomics Consortium"/>
            <person name="Kohler A."/>
            <person name="Kuo A."/>
            <person name="Nagy L.G."/>
            <person name="Floudas D."/>
            <person name="Copeland A."/>
            <person name="Barry K.W."/>
            <person name="Cichocki N."/>
            <person name="Veneault-Fourrey C."/>
            <person name="LaButti K."/>
            <person name="Lindquist E.A."/>
            <person name="Lipzen A."/>
            <person name="Lundell T."/>
            <person name="Morin E."/>
            <person name="Murat C."/>
            <person name="Riley R."/>
            <person name="Ohm R."/>
            <person name="Sun H."/>
            <person name="Tunlid A."/>
            <person name="Henrissat B."/>
            <person name="Grigoriev I.V."/>
            <person name="Hibbett D.S."/>
            <person name="Martin F."/>
        </authorList>
    </citation>
    <scope>NUCLEOTIDE SEQUENCE [LARGE SCALE GENOMIC DNA]</scope>
    <source>
        <strain evidence="2">FD-334 SS-4</strain>
    </source>
</reference>
<accession>A0A0D2L857</accession>
<proteinExistence type="predicted"/>
<dbReference type="Proteomes" id="UP000054270">
    <property type="component" value="Unassembled WGS sequence"/>
</dbReference>
<dbReference type="AlphaFoldDB" id="A0A0D2L857"/>
<evidence type="ECO:0000313" key="1">
    <source>
        <dbReference type="EMBL" id="KJA23387.1"/>
    </source>
</evidence>
<name>A0A0D2L857_HYPSF</name>
<dbReference type="EMBL" id="KN817543">
    <property type="protein sequence ID" value="KJA23387.1"/>
    <property type="molecule type" value="Genomic_DNA"/>
</dbReference>
<sequence>MTRRAAAQVTLMPRPTRVPAHAPHRCVCARRERAVSFLLIPREPFVPRVHGRANKFSCAFEGPARTHAWWKRGYRAGVGSYGRQ</sequence>
<gene>
    <name evidence="1" type="ORF">HYPSUDRAFT_39868</name>
</gene>
<organism evidence="1 2">
    <name type="scientific">Hypholoma sublateritium (strain FD-334 SS-4)</name>
    <dbReference type="NCBI Taxonomy" id="945553"/>
    <lineage>
        <taxon>Eukaryota</taxon>
        <taxon>Fungi</taxon>
        <taxon>Dikarya</taxon>
        <taxon>Basidiomycota</taxon>
        <taxon>Agaricomycotina</taxon>
        <taxon>Agaricomycetes</taxon>
        <taxon>Agaricomycetidae</taxon>
        <taxon>Agaricales</taxon>
        <taxon>Agaricineae</taxon>
        <taxon>Strophariaceae</taxon>
        <taxon>Hypholoma</taxon>
    </lineage>
</organism>